<dbReference type="RefSeq" id="WP_038610857.1">
    <property type="nucleotide sequence ID" value="NZ_CP009048.1"/>
</dbReference>
<name>A0A077FEV9_9PSED</name>
<dbReference type="KEGG" id="palk:PSAKL28_25220"/>
<organism evidence="2 3">
    <name type="scientific">Pseudomonas alkylphenolica</name>
    <dbReference type="NCBI Taxonomy" id="237609"/>
    <lineage>
        <taxon>Bacteria</taxon>
        <taxon>Pseudomonadati</taxon>
        <taxon>Pseudomonadota</taxon>
        <taxon>Gammaproteobacteria</taxon>
        <taxon>Pseudomonadales</taxon>
        <taxon>Pseudomonadaceae</taxon>
        <taxon>Pseudomonas</taxon>
    </lineage>
</organism>
<sequence>MNILLNELHAYHHDVAKKITQIKELLRKLRHESDGAEDCMLLFKLLEALHGDAERHHHENEELIRRALLATEAPIHQRVKDIERDHQAFGRIAGQLKMLEGTTKETRVIADIIDDYIKKYYDHMDAEENIFFPTADKWLSDNQWQDIKRQWH</sequence>
<dbReference type="InterPro" id="IPR012312">
    <property type="entry name" value="Hemerythrin-like"/>
</dbReference>
<reference evidence="2 3" key="1">
    <citation type="submission" date="2014-07" db="EMBL/GenBank/DDBJ databases">
        <authorList>
            <person name="Lee K."/>
            <person name="Lim J.Y."/>
            <person name="Hwang I."/>
        </authorList>
    </citation>
    <scope>NUCLEOTIDE SEQUENCE [LARGE SCALE GENOMIC DNA]</scope>
    <source>
        <strain evidence="2 3">KL28</strain>
    </source>
</reference>
<dbReference type="OrthoDB" id="6921988at2"/>
<feature type="domain" description="Hemerythrin-like" evidence="1">
    <location>
        <begin position="5"/>
        <end position="135"/>
    </location>
</feature>
<protein>
    <submittedName>
        <fullName evidence="2">Hemerythrin HHE cation binding domain-containing protein</fullName>
    </submittedName>
</protein>
<evidence type="ECO:0000313" key="2">
    <source>
        <dbReference type="EMBL" id="AIL61726.1"/>
    </source>
</evidence>
<dbReference type="HOGENOM" id="CLU_1720792_0_0_6"/>
<accession>A0A077FEV9</accession>
<evidence type="ECO:0000313" key="3">
    <source>
        <dbReference type="Proteomes" id="UP000028931"/>
    </source>
</evidence>
<dbReference type="Pfam" id="PF01814">
    <property type="entry name" value="Hemerythrin"/>
    <property type="match status" value="1"/>
</dbReference>
<dbReference type="EMBL" id="CP009048">
    <property type="protein sequence ID" value="AIL61726.1"/>
    <property type="molecule type" value="Genomic_DNA"/>
</dbReference>
<dbReference type="Gene3D" id="1.20.120.520">
    <property type="entry name" value="nmb1532 protein domain like"/>
    <property type="match status" value="1"/>
</dbReference>
<gene>
    <name evidence="2" type="ORF">PSAKL28_25220</name>
</gene>
<dbReference type="eggNOG" id="ENOG50344GP">
    <property type="taxonomic scope" value="Bacteria"/>
</dbReference>
<proteinExistence type="predicted"/>
<dbReference type="AlphaFoldDB" id="A0A077FEV9"/>
<dbReference type="Proteomes" id="UP000028931">
    <property type="component" value="Chromosome"/>
</dbReference>
<evidence type="ECO:0000259" key="1">
    <source>
        <dbReference type="Pfam" id="PF01814"/>
    </source>
</evidence>